<dbReference type="InterPro" id="IPR036390">
    <property type="entry name" value="WH_DNA-bd_sf"/>
</dbReference>
<dbReference type="Proteomes" id="UP000194641">
    <property type="component" value="Unassembled WGS sequence"/>
</dbReference>
<dbReference type="InterPro" id="IPR036388">
    <property type="entry name" value="WH-like_DNA-bd_sf"/>
</dbReference>
<evidence type="ECO:0000313" key="3">
    <source>
        <dbReference type="EMBL" id="GEN02392.1"/>
    </source>
</evidence>
<dbReference type="InterPro" id="IPR001845">
    <property type="entry name" value="HTH_ArsR_DNA-bd_dom"/>
</dbReference>
<reference evidence="4" key="2">
    <citation type="submission" date="2014-06" db="EMBL/GenBank/DDBJ databases">
        <authorList>
            <person name="Ju J."/>
            <person name="Zhang J."/>
        </authorList>
    </citation>
    <scope>NUCLEOTIDE SEQUENCE [LARGE SCALE GENOMIC DNA]</scope>
    <source>
        <strain evidence="4">DmL_051</strain>
    </source>
</reference>
<reference evidence="2 5" key="1">
    <citation type="submission" date="2012-11" db="EMBL/GenBank/DDBJ databases">
        <title>Whole genome sequence of Acetobacter indonesiensis 5H-1.</title>
        <authorList>
            <person name="Azuma Y."/>
            <person name="Higashiura N."/>
            <person name="Hirakawa H."/>
            <person name="Matsushita K."/>
        </authorList>
    </citation>
    <scope>NUCLEOTIDE SEQUENCE [LARGE SCALE GENOMIC DNA]</scope>
    <source>
        <strain evidence="2 5">5H-1</strain>
    </source>
</reference>
<dbReference type="Proteomes" id="UP000032673">
    <property type="component" value="Unassembled WGS sequence"/>
</dbReference>
<name>A0A252AXB0_9PROT</name>
<protein>
    <submittedName>
        <fullName evidence="3 4">Transcriptional regulator</fullName>
    </submittedName>
    <submittedName>
        <fullName evidence="2">Transcriptional regulator ArsR</fullName>
    </submittedName>
</protein>
<evidence type="ECO:0000313" key="2">
    <source>
        <dbReference type="EMBL" id="GAN62823.1"/>
    </source>
</evidence>
<keyword evidence="5" id="KW-1185">Reference proteome</keyword>
<dbReference type="AlphaFoldDB" id="A0A252AXB0"/>
<dbReference type="Gene3D" id="1.10.10.10">
    <property type="entry name" value="Winged helix-like DNA-binding domain superfamily/Winged helix DNA-binding domain"/>
    <property type="match status" value="1"/>
</dbReference>
<accession>A0A252AXB0</accession>
<proteinExistence type="predicted"/>
<evidence type="ECO:0000313" key="7">
    <source>
        <dbReference type="Proteomes" id="UP000321104"/>
    </source>
</evidence>
<dbReference type="EMBL" id="BJXQ01000002">
    <property type="protein sequence ID" value="GEN02392.1"/>
    <property type="molecule type" value="Genomic_DNA"/>
</dbReference>
<feature type="domain" description="HTH arsR-type" evidence="1">
    <location>
        <begin position="16"/>
        <end position="93"/>
    </location>
</feature>
<dbReference type="EMBL" id="JOPA01000010">
    <property type="protein sequence ID" value="OUI95299.1"/>
    <property type="molecule type" value="Genomic_DNA"/>
</dbReference>
<sequence>MKQYDHPPIEDFDLIAVLHALADPYRLSVVRKLAIAQPQPCAPLQGGRPKSSTSHHFMVLRKAGVVYTEIIGTTHMNRLRDAELNSRFPGLLEAVLKAVEKEPLEGCENVPR</sequence>
<dbReference type="GO" id="GO:0003700">
    <property type="term" value="F:DNA-binding transcription factor activity"/>
    <property type="evidence" value="ECO:0007669"/>
    <property type="project" value="InterPro"/>
</dbReference>
<reference evidence="3 7" key="4">
    <citation type="submission" date="2019-07" db="EMBL/GenBank/DDBJ databases">
        <title>Whole genome shotgun sequence of Acetobacter indonesiensis NBRC 16471.</title>
        <authorList>
            <person name="Hosoyama A."/>
            <person name="Uohara A."/>
            <person name="Ohji S."/>
            <person name="Ichikawa N."/>
        </authorList>
    </citation>
    <scope>NUCLEOTIDE SEQUENCE [LARGE SCALE GENOMIC DNA]</scope>
    <source>
        <strain evidence="3 7">NBRC 16471</strain>
    </source>
</reference>
<evidence type="ECO:0000313" key="4">
    <source>
        <dbReference type="EMBL" id="OUI95299.1"/>
    </source>
</evidence>
<dbReference type="Proteomes" id="UP000321104">
    <property type="component" value="Unassembled WGS sequence"/>
</dbReference>
<dbReference type="RefSeq" id="WP_048845342.1">
    <property type="nucleotide sequence ID" value="NZ_BAMW01000015.1"/>
</dbReference>
<organism evidence="4 6">
    <name type="scientific">Acetobacter indonesiensis</name>
    <dbReference type="NCBI Taxonomy" id="104101"/>
    <lineage>
        <taxon>Bacteria</taxon>
        <taxon>Pseudomonadati</taxon>
        <taxon>Pseudomonadota</taxon>
        <taxon>Alphaproteobacteria</taxon>
        <taxon>Acetobacterales</taxon>
        <taxon>Acetobacteraceae</taxon>
        <taxon>Acetobacter</taxon>
    </lineage>
</organism>
<evidence type="ECO:0000313" key="6">
    <source>
        <dbReference type="Proteomes" id="UP000194641"/>
    </source>
</evidence>
<evidence type="ECO:0000259" key="1">
    <source>
        <dbReference type="SMART" id="SM00418"/>
    </source>
</evidence>
<dbReference type="EMBL" id="BAMW01000015">
    <property type="protein sequence ID" value="GAN62823.1"/>
    <property type="molecule type" value="Genomic_DNA"/>
</dbReference>
<dbReference type="SUPFAM" id="SSF46785">
    <property type="entry name" value="Winged helix' DNA-binding domain"/>
    <property type="match status" value="1"/>
</dbReference>
<dbReference type="SMART" id="SM00418">
    <property type="entry name" value="HTH_ARSR"/>
    <property type="match status" value="1"/>
</dbReference>
<gene>
    <name evidence="2" type="ORF">Abin_015_109</name>
    <name evidence="3" type="ORF">AIN02nite_04170</name>
    <name evidence="4" type="ORF">HK17_01495</name>
</gene>
<reference evidence="6" key="3">
    <citation type="submission" date="2014-06" db="EMBL/GenBank/DDBJ databases">
        <authorList>
            <person name="Winans N.J."/>
            <person name="Newell P.D."/>
            <person name="Douglas A.E."/>
        </authorList>
    </citation>
    <scope>NUCLEOTIDE SEQUENCE [LARGE SCALE GENOMIC DNA]</scope>
</reference>
<evidence type="ECO:0000313" key="5">
    <source>
        <dbReference type="Proteomes" id="UP000032673"/>
    </source>
</evidence>
<comment type="caution">
    <text evidence="4">The sequence shown here is derived from an EMBL/GenBank/DDBJ whole genome shotgun (WGS) entry which is preliminary data.</text>
</comment>